<organism evidence="6 7">
    <name type="scientific">Magallana gigas</name>
    <name type="common">Pacific oyster</name>
    <name type="synonym">Crassostrea gigas</name>
    <dbReference type="NCBI Taxonomy" id="29159"/>
    <lineage>
        <taxon>Eukaryota</taxon>
        <taxon>Metazoa</taxon>
        <taxon>Spiralia</taxon>
        <taxon>Lophotrochozoa</taxon>
        <taxon>Mollusca</taxon>
        <taxon>Bivalvia</taxon>
        <taxon>Autobranchia</taxon>
        <taxon>Pteriomorphia</taxon>
        <taxon>Ostreida</taxon>
        <taxon>Ostreoidea</taxon>
        <taxon>Ostreidae</taxon>
        <taxon>Magallana</taxon>
    </lineage>
</organism>
<sequence length="300" mass="33006">MTRFLTALTLAIFCLEFASCELTLENVYAEVLSLRTVVKSMEKKLLVQEVQMGELNKIISEQRDLLDQARAENRESSWEVPHTEEGTKTKEFLRGQQEGVSVSDVISNNTSSYFTHHPQDKEPINGGHRFHRGIDGFLRQDRLLDVSTPPPPSKNTSSVVAFYAYLSTILGQTGLGPDHTIKFDVVKTNQGNGYHSGSGVFIAPQTGFYVFTWTIRVGSYDHSSPNFHSTEIVINNNVYGSSYALAISDSSRDDSGTGTVVAHVNQGDDVYIKTHSSHHGGGGILSEGVGRSSFSGWKLN</sequence>
<protein>
    <recommendedName>
        <fullName evidence="5">C1q domain-containing protein</fullName>
    </recommendedName>
</protein>
<dbReference type="InterPro" id="IPR050822">
    <property type="entry name" value="Cerebellin_Synaptic_Org"/>
</dbReference>
<evidence type="ECO:0000256" key="3">
    <source>
        <dbReference type="ARBA" id="ARBA00022729"/>
    </source>
</evidence>
<accession>A0A8W8NXH0</accession>
<dbReference type="PROSITE" id="PS50871">
    <property type="entry name" value="C1Q"/>
    <property type="match status" value="1"/>
</dbReference>
<evidence type="ECO:0000256" key="2">
    <source>
        <dbReference type="ARBA" id="ARBA00022525"/>
    </source>
</evidence>
<dbReference type="PANTHER" id="PTHR22923">
    <property type="entry name" value="CEREBELLIN-RELATED"/>
    <property type="match status" value="1"/>
</dbReference>
<comment type="subcellular location">
    <subcellularLocation>
        <location evidence="1">Secreted</location>
    </subcellularLocation>
</comment>
<evidence type="ECO:0000256" key="1">
    <source>
        <dbReference type="ARBA" id="ARBA00004613"/>
    </source>
</evidence>
<evidence type="ECO:0000256" key="4">
    <source>
        <dbReference type="SAM" id="SignalP"/>
    </source>
</evidence>
<feature type="signal peptide" evidence="4">
    <location>
        <begin position="1"/>
        <end position="20"/>
    </location>
</feature>
<dbReference type="InterPro" id="IPR008983">
    <property type="entry name" value="Tumour_necrosis_fac-like_dom"/>
</dbReference>
<dbReference type="OrthoDB" id="6062033at2759"/>
<feature type="domain" description="C1q" evidence="5">
    <location>
        <begin position="155"/>
        <end position="300"/>
    </location>
</feature>
<keyword evidence="3 4" id="KW-0732">Signal</keyword>
<evidence type="ECO:0000313" key="7">
    <source>
        <dbReference type="Proteomes" id="UP000005408"/>
    </source>
</evidence>
<reference evidence="6" key="1">
    <citation type="submission" date="2022-08" db="UniProtKB">
        <authorList>
            <consortium name="EnsemblMetazoa"/>
        </authorList>
    </citation>
    <scope>IDENTIFICATION</scope>
    <source>
        <strain evidence="6">05x7-T-G4-1.051#20</strain>
    </source>
</reference>
<proteinExistence type="predicted"/>
<dbReference type="Proteomes" id="UP000005408">
    <property type="component" value="Unassembled WGS sequence"/>
</dbReference>
<keyword evidence="7" id="KW-1185">Reference proteome</keyword>
<name>A0A8W8NXH0_MAGGI</name>
<dbReference type="EnsemblMetazoa" id="G9062.3">
    <property type="protein sequence ID" value="G9062.3:cds"/>
    <property type="gene ID" value="G9062"/>
</dbReference>
<dbReference type="Gene3D" id="2.60.120.40">
    <property type="match status" value="1"/>
</dbReference>
<dbReference type="GO" id="GO:0005576">
    <property type="term" value="C:extracellular region"/>
    <property type="evidence" value="ECO:0007669"/>
    <property type="project" value="UniProtKB-SubCell"/>
</dbReference>
<keyword evidence="2" id="KW-0964">Secreted</keyword>
<dbReference type="SUPFAM" id="SSF49842">
    <property type="entry name" value="TNF-like"/>
    <property type="match status" value="1"/>
</dbReference>
<evidence type="ECO:0000259" key="5">
    <source>
        <dbReference type="PROSITE" id="PS50871"/>
    </source>
</evidence>
<dbReference type="SMART" id="SM00110">
    <property type="entry name" value="C1Q"/>
    <property type="match status" value="1"/>
</dbReference>
<dbReference type="EnsemblMetazoa" id="G9062.1">
    <property type="protein sequence ID" value="G9062.1:cds"/>
    <property type="gene ID" value="G9062"/>
</dbReference>
<evidence type="ECO:0000313" key="6">
    <source>
        <dbReference type="EnsemblMetazoa" id="G9062.1:cds"/>
    </source>
</evidence>
<feature type="chain" id="PRO_5042432240" description="C1q domain-containing protein" evidence="4">
    <location>
        <begin position="21"/>
        <end position="300"/>
    </location>
</feature>
<dbReference type="PANTHER" id="PTHR22923:SF116">
    <property type="entry name" value="C1Q DOMAIN-CONTAINING PROTEIN"/>
    <property type="match status" value="1"/>
</dbReference>
<dbReference type="AlphaFoldDB" id="A0A8W8NXH0"/>
<dbReference type="Pfam" id="PF00386">
    <property type="entry name" value="C1q"/>
    <property type="match status" value="1"/>
</dbReference>
<dbReference type="InterPro" id="IPR001073">
    <property type="entry name" value="C1q_dom"/>
</dbReference>